<dbReference type="InterPro" id="IPR043129">
    <property type="entry name" value="ATPase_NBD"/>
</dbReference>
<keyword evidence="1" id="KW-0808">Transferase</keyword>
<dbReference type="PANTHER" id="PTHR43190:SF3">
    <property type="entry name" value="N-ACETYL-D-GLUCOSAMINE KINASE"/>
    <property type="match status" value="1"/>
</dbReference>
<proteinExistence type="predicted"/>
<gene>
    <name evidence="1" type="ORF">DN068_00220</name>
</gene>
<evidence type="ECO:0000313" key="1">
    <source>
        <dbReference type="EMBL" id="PZF75014.1"/>
    </source>
</evidence>
<dbReference type="Gene3D" id="1.10.720.160">
    <property type="match status" value="1"/>
</dbReference>
<dbReference type="CDD" id="cd24079">
    <property type="entry name" value="ASKHA_NBD_PG1100-like"/>
    <property type="match status" value="1"/>
</dbReference>
<accession>A0A2W2B3W3</accession>
<sequence>MSSLLLAESGSTKTDWCLIRKGKKPVEFRTTGINPLLQSTEEIMSVLHNELHWNPKIHAAEKISFYGSGAGSAQRQKEIAAVLKKFFGSGAVEVQSDMMAAARALCGDQKGIVCILGTGSNSCFYNGKTIKEQQASLGYIAGDEGSGNHLGKRVLQYYAYKTFDLELTLAFEKLFGNDLPEILRKLYREPFPNRYLAQFVQLLVENRGHYMVENILEDCLNDFFHNHILKYRQSWKSPIHFTGSIAYLFQDIILDISHQYELELGKIEKSPIQGLMNYHKSSL</sequence>
<keyword evidence="1" id="KW-0418">Kinase</keyword>
<dbReference type="OrthoDB" id="871343at2"/>
<keyword evidence="2" id="KW-1185">Reference proteome</keyword>
<reference evidence="1 2" key="1">
    <citation type="submission" date="2018-06" db="EMBL/GenBank/DDBJ databases">
        <title>Mucibacter soli gen. nov., sp. nov., a new member of the family Chitinophagaceae producing mucin.</title>
        <authorList>
            <person name="Kim M.-K."/>
            <person name="Park S."/>
            <person name="Kim T.-S."/>
            <person name="Joung Y."/>
            <person name="Han J.-H."/>
            <person name="Kim S.B."/>
        </authorList>
    </citation>
    <scope>NUCLEOTIDE SEQUENCE [LARGE SCALE GENOMIC DNA]</scope>
    <source>
        <strain evidence="1 2">R1-15</strain>
    </source>
</reference>
<evidence type="ECO:0000313" key="2">
    <source>
        <dbReference type="Proteomes" id="UP000248745"/>
    </source>
</evidence>
<dbReference type="AlphaFoldDB" id="A0A2W2B3W3"/>
<dbReference type="InterPro" id="IPR052519">
    <property type="entry name" value="Euk-type_GlcNAc_Kinase"/>
</dbReference>
<dbReference type="EMBL" id="QKTW01000001">
    <property type="protein sequence ID" value="PZF75014.1"/>
    <property type="molecule type" value="Genomic_DNA"/>
</dbReference>
<dbReference type="PANTHER" id="PTHR43190">
    <property type="entry name" value="N-ACETYL-D-GLUCOSAMINE KINASE"/>
    <property type="match status" value="1"/>
</dbReference>
<organism evidence="1 2">
    <name type="scientific">Taibaiella soli</name>
    <dbReference type="NCBI Taxonomy" id="1649169"/>
    <lineage>
        <taxon>Bacteria</taxon>
        <taxon>Pseudomonadati</taxon>
        <taxon>Bacteroidota</taxon>
        <taxon>Chitinophagia</taxon>
        <taxon>Chitinophagales</taxon>
        <taxon>Chitinophagaceae</taxon>
        <taxon>Taibaiella</taxon>
    </lineage>
</organism>
<dbReference type="Gene3D" id="3.30.420.40">
    <property type="match status" value="2"/>
</dbReference>
<dbReference type="Proteomes" id="UP000248745">
    <property type="component" value="Unassembled WGS sequence"/>
</dbReference>
<protein>
    <submittedName>
        <fullName evidence="1">N-acetylglucosamine kinase</fullName>
    </submittedName>
</protein>
<name>A0A2W2B3W3_9BACT</name>
<comment type="caution">
    <text evidence="1">The sequence shown here is derived from an EMBL/GenBank/DDBJ whole genome shotgun (WGS) entry which is preliminary data.</text>
</comment>
<dbReference type="RefSeq" id="WP_110996862.1">
    <property type="nucleotide sequence ID" value="NZ_QKTW01000001.1"/>
</dbReference>
<dbReference type="SUPFAM" id="SSF53067">
    <property type="entry name" value="Actin-like ATPase domain"/>
    <property type="match status" value="2"/>
</dbReference>
<dbReference type="GO" id="GO:0016301">
    <property type="term" value="F:kinase activity"/>
    <property type="evidence" value="ECO:0007669"/>
    <property type="project" value="UniProtKB-KW"/>
</dbReference>